<name>A0A7S3UBR5_9CHLO</name>
<evidence type="ECO:0000256" key="1">
    <source>
        <dbReference type="SAM" id="MobiDB-lite"/>
    </source>
</evidence>
<gene>
    <name evidence="2" type="ORF">PSAL00342_LOCUS3400</name>
</gene>
<feature type="compositionally biased region" description="Basic and acidic residues" evidence="1">
    <location>
        <begin position="93"/>
        <end position="112"/>
    </location>
</feature>
<evidence type="ECO:0000313" key="2">
    <source>
        <dbReference type="EMBL" id="CAE0609581.1"/>
    </source>
</evidence>
<feature type="region of interest" description="Disordered" evidence="1">
    <location>
        <begin position="73"/>
        <end position="122"/>
    </location>
</feature>
<sequence>MPPTTALASNGAPSNVALATHVAKKVATPLPPLRCSSSGRPSDAHCLSTRTARSALSVLQLFAGFLLFATTPCRTPRRDRVPRRTRNHPSVRRRSDEEDSSKRSHRKHENDVGKSPISTSRA</sequence>
<reference evidence="2" key="1">
    <citation type="submission" date="2021-01" db="EMBL/GenBank/DDBJ databases">
        <authorList>
            <person name="Corre E."/>
            <person name="Pelletier E."/>
            <person name="Niang G."/>
            <person name="Scheremetjew M."/>
            <person name="Finn R."/>
            <person name="Kale V."/>
            <person name="Holt S."/>
            <person name="Cochrane G."/>
            <person name="Meng A."/>
            <person name="Brown T."/>
            <person name="Cohen L."/>
        </authorList>
    </citation>
    <scope>NUCLEOTIDE SEQUENCE</scope>
    <source>
        <strain evidence="2">CCMP1897</strain>
    </source>
</reference>
<accession>A0A7S3UBR5</accession>
<proteinExistence type="predicted"/>
<dbReference type="EMBL" id="HBIS01003757">
    <property type="protein sequence ID" value="CAE0609581.1"/>
    <property type="molecule type" value="Transcribed_RNA"/>
</dbReference>
<dbReference type="AlphaFoldDB" id="A0A7S3UBR5"/>
<feature type="compositionally biased region" description="Basic residues" evidence="1">
    <location>
        <begin position="75"/>
        <end position="92"/>
    </location>
</feature>
<organism evidence="2">
    <name type="scientific">Picocystis salinarum</name>
    <dbReference type="NCBI Taxonomy" id="88271"/>
    <lineage>
        <taxon>Eukaryota</taxon>
        <taxon>Viridiplantae</taxon>
        <taxon>Chlorophyta</taxon>
        <taxon>Picocystophyceae</taxon>
        <taxon>Picocystales</taxon>
        <taxon>Picocystaceae</taxon>
        <taxon>Picocystis</taxon>
    </lineage>
</organism>
<protein>
    <submittedName>
        <fullName evidence="2">Uncharacterized protein</fullName>
    </submittedName>
</protein>